<dbReference type="Gene3D" id="4.10.60.10">
    <property type="entry name" value="Zinc finger, CCHC-type"/>
    <property type="match status" value="1"/>
</dbReference>
<dbReference type="SMART" id="SM00343">
    <property type="entry name" value="ZnF_C2HC"/>
    <property type="match status" value="2"/>
</dbReference>
<protein>
    <recommendedName>
        <fullName evidence="2">CCHC-type domain-containing protein</fullName>
    </recommendedName>
</protein>
<dbReference type="InterPro" id="IPR001878">
    <property type="entry name" value="Znf_CCHC"/>
</dbReference>
<name>A0ABN9U2P2_9DINO</name>
<evidence type="ECO:0000313" key="4">
    <source>
        <dbReference type="Proteomes" id="UP001189429"/>
    </source>
</evidence>
<feature type="compositionally biased region" description="Low complexity" evidence="1">
    <location>
        <begin position="815"/>
        <end position="852"/>
    </location>
</feature>
<evidence type="ECO:0000313" key="3">
    <source>
        <dbReference type="EMBL" id="CAK0852639.1"/>
    </source>
</evidence>
<accession>A0ABN9U2P2</accession>
<keyword evidence="4" id="KW-1185">Reference proteome</keyword>
<feature type="compositionally biased region" description="Basic and acidic residues" evidence="1">
    <location>
        <begin position="803"/>
        <end position="814"/>
    </location>
</feature>
<reference evidence="3" key="1">
    <citation type="submission" date="2023-10" db="EMBL/GenBank/DDBJ databases">
        <authorList>
            <person name="Chen Y."/>
            <person name="Shah S."/>
            <person name="Dougan E. K."/>
            <person name="Thang M."/>
            <person name="Chan C."/>
        </authorList>
    </citation>
    <scope>NUCLEOTIDE SEQUENCE [LARGE SCALE GENOMIC DNA]</scope>
</reference>
<feature type="non-terminal residue" evidence="3">
    <location>
        <position position="1076"/>
    </location>
</feature>
<gene>
    <name evidence="3" type="ORF">PCOR1329_LOCUS44366</name>
</gene>
<dbReference type="Proteomes" id="UP001189429">
    <property type="component" value="Unassembled WGS sequence"/>
</dbReference>
<comment type="caution">
    <text evidence="3">The sequence shown here is derived from an EMBL/GenBank/DDBJ whole genome shotgun (WGS) entry which is preliminary data.</text>
</comment>
<feature type="compositionally biased region" description="Basic and acidic residues" evidence="1">
    <location>
        <begin position="137"/>
        <end position="149"/>
    </location>
</feature>
<evidence type="ECO:0000259" key="2">
    <source>
        <dbReference type="SMART" id="SM00343"/>
    </source>
</evidence>
<feature type="region of interest" description="Disordered" evidence="1">
    <location>
        <begin position="802"/>
        <end position="868"/>
    </location>
</feature>
<feature type="region of interest" description="Disordered" evidence="1">
    <location>
        <begin position="137"/>
        <end position="165"/>
    </location>
</feature>
<proteinExistence type="predicted"/>
<feature type="domain" description="CCHC-type" evidence="2">
    <location>
        <begin position="175"/>
        <end position="191"/>
    </location>
</feature>
<evidence type="ECO:0000256" key="1">
    <source>
        <dbReference type="SAM" id="MobiDB-lite"/>
    </source>
</evidence>
<feature type="domain" description="CCHC-type" evidence="2">
    <location>
        <begin position="121"/>
        <end position="137"/>
    </location>
</feature>
<dbReference type="EMBL" id="CAUYUJ010015328">
    <property type="protein sequence ID" value="CAK0852639.1"/>
    <property type="molecule type" value="Genomic_DNA"/>
</dbReference>
<organism evidence="3 4">
    <name type="scientific">Prorocentrum cordatum</name>
    <dbReference type="NCBI Taxonomy" id="2364126"/>
    <lineage>
        <taxon>Eukaryota</taxon>
        <taxon>Sar</taxon>
        <taxon>Alveolata</taxon>
        <taxon>Dinophyceae</taxon>
        <taxon>Prorocentrales</taxon>
        <taxon>Prorocentraceae</taxon>
        <taxon>Prorocentrum</taxon>
    </lineage>
</organism>
<sequence>MLQQILTPTWWKDREGKERFTEVLIAWDELISRYERATGEQVTQNMKTSTIMAHAPEEVKVMLRSAQREVRSDITQMRNCIFEAVIGQSGVVLRPPTANKGSNDMDVDAISKGKGNDGKDKCQICHKPSHTARDCFWRDKGKQKGDGKGRGAAAGTRGGKDAKGKGKDGYTFSGKCDYCHKTGHEKADCKKRIADERSKGNAAIEQENTDPKTVAKIEYAEYECGICDDDQLYCMAMEAEDPETECCGMELVETTFITLDTASDCHAGPTFFCEGCRRGEDHGPRLLDAQRNEIKMDSIATVPMAVTDECEQLKLLKADFRLGDTVSKPILSLLEVMDKGAEFWLSAKTGMCMYLGGDLSKGIPLTRKNNTLGFNAKTLKTATEAKEFAASVNANEQQEEAFVPTPGAAGSGAATAAPAAPAAAASAPERGGAAVSAGRERLARHPVVLREGQEIVLHPSSRVEDARAGLKEMGQTQRCGAEACARGNETTKPRKTLTFDQKDSGKAQITLDFCYLKTNGDWAEIGDEEPPAADIFATTLVMADRDTLVFDAVSTPTKAVTDYAIASVSSFIEGMHLTTADIKTDGDPTIASLVEEVRKRLSKSIKLEEKRGNLKDSQSMGAIEAPIRWFQAKVRTYKFDLEKRYGMKITAGAPIWCWLTRYVSWATSTYRPRADGGASHQAAYGVTYNGEFLPFGETALFKTPISHTRQITATSLKRKGESSFAKGIWIGKHKESDDHLFLTPAGWHRARTCRRLEPALRADDKQMKAVKALPWDARSAKPCELLPRLQRPMPTIVLTAAEQKAKTEAQEAAREAAPPQGAPEQGAQPAAAASAGPSVAPAGPGAGAAAAARPEEKSTTDADAPMTHRGLVRPADAEDFGAPGKRAKHVDAISLDDPIDHSILDRMGTDCYMRVSGLEPAVGLKGKREALEVLAHYGVHRDVPRSESGEFKRIRARWEPQMRGWWTFVSIKEENHRTFIADCVKAYYQADQTEKVCVEPPAEYLAILAEMGRPTDIVWALNKMLPGQRVAGAGWVDKAAKTLKGEGFDRSECQPQFYYHRGKKILIEVHMDDFHG</sequence>